<reference evidence="2" key="1">
    <citation type="submission" date="2021-06" db="EMBL/GenBank/DDBJ databases">
        <authorList>
            <person name="Hodson N. C."/>
            <person name="Mongue J. A."/>
            <person name="Jaron S. K."/>
        </authorList>
    </citation>
    <scope>NUCLEOTIDE SEQUENCE</scope>
</reference>
<keyword evidence="3" id="KW-1185">Reference proteome</keyword>
<feature type="transmembrane region" description="Helical" evidence="1">
    <location>
        <begin position="202"/>
        <end position="222"/>
    </location>
</feature>
<feature type="non-terminal residue" evidence="2">
    <location>
        <position position="1"/>
    </location>
</feature>
<organism evidence="2 3">
    <name type="scientific">Allacma fusca</name>
    <dbReference type="NCBI Taxonomy" id="39272"/>
    <lineage>
        <taxon>Eukaryota</taxon>
        <taxon>Metazoa</taxon>
        <taxon>Ecdysozoa</taxon>
        <taxon>Arthropoda</taxon>
        <taxon>Hexapoda</taxon>
        <taxon>Collembola</taxon>
        <taxon>Symphypleona</taxon>
        <taxon>Sminthuridae</taxon>
        <taxon>Allacma</taxon>
    </lineage>
</organism>
<accession>A0A8J2JN98</accession>
<evidence type="ECO:0000313" key="2">
    <source>
        <dbReference type="EMBL" id="CAG7723697.1"/>
    </source>
</evidence>
<dbReference type="AlphaFoldDB" id="A0A8J2JN98"/>
<proteinExistence type="predicted"/>
<name>A0A8J2JN98_9HEXA</name>
<protein>
    <submittedName>
        <fullName evidence="2">Uncharacterized protein</fullName>
    </submittedName>
</protein>
<comment type="caution">
    <text evidence="2">The sequence shown here is derived from an EMBL/GenBank/DDBJ whole genome shotgun (WGS) entry which is preliminary data.</text>
</comment>
<keyword evidence="1" id="KW-1133">Transmembrane helix</keyword>
<dbReference type="Proteomes" id="UP000708208">
    <property type="component" value="Unassembled WGS sequence"/>
</dbReference>
<evidence type="ECO:0000256" key="1">
    <source>
        <dbReference type="SAM" id="Phobius"/>
    </source>
</evidence>
<dbReference type="EMBL" id="CAJVCH010101697">
    <property type="protein sequence ID" value="CAG7723697.1"/>
    <property type="molecule type" value="Genomic_DNA"/>
</dbReference>
<gene>
    <name evidence="2" type="ORF">AFUS01_LOCUS12766</name>
</gene>
<keyword evidence="1" id="KW-0472">Membrane</keyword>
<sequence>FIIVISTGYRCDLVSWLAFPESEQIPTDFDMLDRRRDYKVVFNFHAGTSYHYFNNAKSGMIRNIRRRFILEHDIATCAIASAMEPKAVCISWGLIMPLAIWGNLTLPGAFKPMVILSKPAVTFPIGFAFPKNSILTDTFNLVGKYWRPSGLIRKWNQDVYSNFTRSGKSWMKSQRDGELFQKIDEKWRNIQDNVKPFRMENVIAAFFIWGVPLLLSGTVFSWEAFFSKIISESNGTLKL</sequence>
<keyword evidence="1" id="KW-0812">Transmembrane</keyword>
<evidence type="ECO:0000313" key="3">
    <source>
        <dbReference type="Proteomes" id="UP000708208"/>
    </source>
</evidence>